<dbReference type="PANTHER" id="PTHR43798">
    <property type="entry name" value="MONOACYLGLYCEROL LIPASE"/>
    <property type="match status" value="1"/>
</dbReference>
<keyword evidence="1" id="KW-0472">Membrane</keyword>
<keyword evidence="1" id="KW-1133">Transmembrane helix</keyword>
<dbReference type="PANTHER" id="PTHR43798:SF24">
    <property type="entry name" value="CIS-3-ALKYL-4-ALKYLOXETAN-2-ONE DECARBOXYLASE"/>
    <property type="match status" value="1"/>
</dbReference>
<evidence type="ECO:0000313" key="4">
    <source>
        <dbReference type="Proteomes" id="UP001058533"/>
    </source>
</evidence>
<dbReference type="RefSeq" id="WP_256507113.1">
    <property type="nucleotide sequence ID" value="NZ_CP101740.1"/>
</dbReference>
<reference evidence="3" key="1">
    <citation type="submission" date="2022-07" db="EMBL/GenBank/DDBJ databases">
        <title>Sphingomonas sp. nov., a novel bacterium isolated from the north slope of the Mount Everest.</title>
        <authorList>
            <person name="Cui X."/>
            <person name="Liu Y."/>
        </authorList>
    </citation>
    <scope>NUCLEOTIDE SEQUENCE</scope>
    <source>
        <strain evidence="3">S5-59</strain>
    </source>
</reference>
<dbReference type="InterPro" id="IPR029058">
    <property type="entry name" value="AB_hydrolase_fold"/>
</dbReference>
<dbReference type="GO" id="GO:0016787">
    <property type="term" value="F:hydrolase activity"/>
    <property type="evidence" value="ECO:0007669"/>
    <property type="project" value="UniProtKB-KW"/>
</dbReference>
<evidence type="ECO:0000313" key="3">
    <source>
        <dbReference type="EMBL" id="UUL83270.1"/>
    </source>
</evidence>
<dbReference type="InterPro" id="IPR050266">
    <property type="entry name" value="AB_hydrolase_sf"/>
</dbReference>
<accession>A0ABY5L8H0</accession>
<evidence type="ECO:0000256" key="1">
    <source>
        <dbReference type="SAM" id="Phobius"/>
    </source>
</evidence>
<keyword evidence="1" id="KW-0812">Transmembrane</keyword>
<keyword evidence="3" id="KW-0378">Hydrolase</keyword>
<gene>
    <name evidence="3" type="ORF">NMP03_03290</name>
</gene>
<dbReference type="SUPFAM" id="SSF53474">
    <property type="entry name" value="alpha/beta-Hydrolases"/>
    <property type="match status" value="1"/>
</dbReference>
<dbReference type="EMBL" id="CP101740">
    <property type="protein sequence ID" value="UUL83270.1"/>
    <property type="molecule type" value="Genomic_DNA"/>
</dbReference>
<keyword evidence="4" id="KW-1185">Reference proteome</keyword>
<dbReference type="InterPro" id="IPR000073">
    <property type="entry name" value="AB_hydrolase_1"/>
</dbReference>
<feature type="domain" description="AB hydrolase-1" evidence="2">
    <location>
        <begin position="67"/>
        <end position="310"/>
    </location>
</feature>
<dbReference type="Proteomes" id="UP001058533">
    <property type="component" value="Chromosome"/>
</dbReference>
<organism evidence="3 4">
    <name type="scientific">Sphingomonas qomolangmaensis</name>
    <dbReference type="NCBI Taxonomy" id="2918765"/>
    <lineage>
        <taxon>Bacteria</taxon>
        <taxon>Pseudomonadati</taxon>
        <taxon>Pseudomonadota</taxon>
        <taxon>Alphaproteobacteria</taxon>
        <taxon>Sphingomonadales</taxon>
        <taxon>Sphingomonadaceae</taxon>
        <taxon>Sphingomonas</taxon>
    </lineage>
</organism>
<evidence type="ECO:0000259" key="2">
    <source>
        <dbReference type="Pfam" id="PF00561"/>
    </source>
</evidence>
<sequence length="324" mass="34219">MANASKPNDIARNTPATWLGAGIAALAGAAIFNRWSAARAERDHPPIGAFVEVDGMPVHYYQRGAGPAIVLIHGSASLVEDFVVSGLIDLLAKQHRVIAFDRPGYGYTPRPRGIDWTPERQAELLVAACAKLGIDRPIVVGHSWGTLPALAWALDHRDAIGGLALLSGYFFATPRPDAVMAAVAGSPGLGDVIANTVAPLQTRLTGPLGNKLVFSPADPTEAFLKDIPFTLMLRPSQLRATAIDSGQMPASAARLSPRYAELDLPIAIVWGVGDKLVVQADQSAKLAEQLPGAVATRMDWVGHMVHHTDPARVAAAILAVADRA</sequence>
<dbReference type="Pfam" id="PF00561">
    <property type="entry name" value="Abhydrolase_1"/>
    <property type="match status" value="1"/>
</dbReference>
<proteinExistence type="predicted"/>
<dbReference type="PRINTS" id="PR00111">
    <property type="entry name" value="ABHYDROLASE"/>
</dbReference>
<protein>
    <submittedName>
        <fullName evidence="3">Alpha/beta hydrolase</fullName>
    </submittedName>
</protein>
<feature type="transmembrane region" description="Helical" evidence="1">
    <location>
        <begin position="15"/>
        <end position="32"/>
    </location>
</feature>
<name>A0ABY5L8H0_9SPHN</name>
<dbReference type="Gene3D" id="3.40.50.1820">
    <property type="entry name" value="alpha/beta hydrolase"/>
    <property type="match status" value="1"/>
</dbReference>